<dbReference type="EC" id="3.5.1.16" evidence="5"/>
<dbReference type="NCBIfam" id="TIGR01892">
    <property type="entry name" value="AcOrn-deacetyl"/>
    <property type="match status" value="1"/>
</dbReference>
<dbReference type="InterPro" id="IPR036264">
    <property type="entry name" value="Bact_exopeptidase_dim_dom"/>
</dbReference>
<dbReference type="Pfam" id="PF07687">
    <property type="entry name" value="M20_dimer"/>
    <property type="match status" value="1"/>
</dbReference>
<reference evidence="5 6" key="2">
    <citation type="journal article" date="2021" name="Int. J. Syst. Evol. Microbiol.">
        <title>Roseibium litorale sp. nov., isolated from a tidal flat sediment and proposal for the reclassification of Labrenzia polysiphoniae as Roseibium polysiphoniae comb. nov.</title>
        <authorList>
            <person name="Liu Y."/>
            <person name="Pei T."/>
            <person name="Du J."/>
            <person name="Chao M."/>
            <person name="Deng M.R."/>
            <person name="Zhu H."/>
        </authorList>
    </citation>
    <scope>NUCLEOTIDE SEQUENCE [LARGE SCALE GENOMIC DNA]</scope>
    <source>
        <strain evidence="5 6">4C16A</strain>
    </source>
</reference>
<dbReference type="EMBL" id="JACYXI010000003">
    <property type="protein sequence ID" value="MBD8891131.1"/>
    <property type="molecule type" value="Genomic_DNA"/>
</dbReference>
<evidence type="ECO:0000256" key="2">
    <source>
        <dbReference type="ARBA" id="ARBA00022801"/>
    </source>
</evidence>
<proteinExistence type="predicted"/>
<dbReference type="Gene3D" id="3.30.70.360">
    <property type="match status" value="1"/>
</dbReference>
<keyword evidence="6" id="KW-1185">Reference proteome</keyword>
<dbReference type="Proteomes" id="UP000632063">
    <property type="component" value="Unassembled WGS sequence"/>
</dbReference>
<dbReference type="SUPFAM" id="SSF53187">
    <property type="entry name" value="Zn-dependent exopeptidases"/>
    <property type="match status" value="1"/>
</dbReference>
<dbReference type="InterPro" id="IPR050072">
    <property type="entry name" value="Peptidase_M20A"/>
</dbReference>
<accession>A0ABR9CLD6</accession>
<keyword evidence="1" id="KW-0479">Metal-binding</keyword>
<dbReference type="InterPro" id="IPR002933">
    <property type="entry name" value="Peptidase_M20"/>
</dbReference>
<keyword evidence="3" id="KW-0170">Cobalt</keyword>
<dbReference type="CDD" id="cd03894">
    <property type="entry name" value="M20_ArgE"/>
    <property type="match status" value="1"/>
</dbReference>
<dbReference type="Gene3D" id="3.40.630.10">
    <property type="entry name" value="Zn peptidases"/>
    <property type="match status" value="1"/>
</dbReference>
<organism evidence="5 6">
    <name type="scientific">Roseibium litorale</name>
    <dbReference type="NCBI Taxonomy" id="2803841"/>
    <lineage>
        <taxon>Bacteria</taxon>
        <taxon>Pseudomonadati</taxon>
        <taxon>Pseudomonadota</taxon>
        <taxon>Alphaproteobacteria</taxon>
        <taxon>Hyphomicrobiales</taxon>
        <taxon>Stappiaceae</taxon>
        <taxon>Roseibium</taxon>
    </lineage>
</organism>
<dbReference type="InterPro" id="IPR011650">
    <property type="entry name" value="Peptidase_M20_dimer"/>
</dbReference>
<evidence type="ECO:0000256" key="1">
    <source>
        <dbReference type="ARBA" id="ARBA00022723"/>
    </source>
</evidence>
<evidence type="ECO:0000313" key="5">
    <source>
        <dbReference type="EMBL" id="MBD8891131.1"/>
    </source>
</evidence>
<feature type="domain" description="Peptidase M20 dimerisation" evidence="4">
    <location>
        <begin position="174"/>
        <end position="284"/>
    </location>
</feature>
<evidence type="ECO:0000256" key="3">
    <source>
        <dbReference type="ARBA" id="ARBA00023285"/>
    </source>
</evidence>
<sequence>MPKARPTSREVLADLVSFDTTSGNSNLPLIDHVEDWLRSFGLEPCRFPDATGTKSNLLVTIGPEDVPGYILSGHTDVVPVKGQDWTSDPFVLREEDGKLFGRGACDMKGYVACCLSKVPHFLEADLKSPFHIALSYDEEVGCIGVRSMVADMAGWDLKPLGCFVGEPTKMDVITGHKAKHSFRVTVTGKSGHSSLAPNFVNAIEYAAALIMKIREIGERLAKGRHDELYDMPVTTSHVGVIRGGTQLNIVPELCSFDFEFRSLPEEDAEALNEEVFAYARDVLEPRMKAVDPDCGIGFHLISSIPGLATGADEEIVALAKHLAGRNGFSKVAYGTEAGLFREMAGIPTVVVGPGDIAQAHTPDEFVEISELAACDAFLNRLIAHCSA</sequence>
<reference evidence="6" key="1">
    <citation type="submission" date="2020-09" db="EMBL/GenBank/DDBJ databases">
        <title>The genome sequence of strain Labrenzia suaedae 4C16A.</title>
        <authorList>
            <person name="Liu Y."/>
        </authorList>
    </citation>
    <scope>NUCLEOTIDE SEQUENCE [LARGE SCALE GENOMIC DNA]</scope>
    <source>
        <strain evidence="6">4C16A</strain>
    </source>
</reference>
<gene>
    <name evidence="5" type="primary">argE</name>
    <name evidence="5" type="ORF">IG616_06220</name>
</gene>
<dbReference type="Pfam" id="PF01546">
    <property type="entry name" value="Peptidase_M20"/>
    <property type="match status" value="1"/>
</dbReference>
<dbReference type="NCBIfam" id="NF005710">
    <property type="entry name" value="PRK07522.1"/>
    <property type="match status" value="1"/>
</dbReference>
<dbReference type="InterPro" id="IPR010169">
    <property type="entry name" value="AcOrn-deacetyl"/>
</dbReference>
<evidence type="ECO:0000313" key="6">
    <source>
        <dbReference type="Proteomes" id="UP000632063"/>
    </source>
</evidence>
<dbReference type="GO" id="GO:0008777">
    <property type="term" value="F:acetylornithine deacetylase activity"/>
    <property type="evidence" value="ECO:0007669"/>
    <property type="project" value="UniProtKB-EC"/>
</dbReference>
<dbReference type="PANTHER" id="PTHR43808">
    <property type="entry name" value="ACETYLORNITHINE DEACETYLASE"/>
    <property type="match status" value="1"/>
</dbReference>
<protein>
    <submittedName>
        <fullName evidence="5">Acetylornithine deacetylase</fullName>
        <ecNumber evidence="5">3.5.1.16</ecNumber>
    </submittedName>
</protein>
<comment type="caution">
    <text evidence="5">The sequence shown here is derived from an EMBL/GenBank/DDBJ whole genome shotgun (WGS) entry which is preliminary data.</text>
</comment>
<name>A0ABR9CLD6_9HYPH</name>
<evidence type="ECO:0000259" key="4">
    <source>
        <dbReference type="Pfam" id="PF07687"/>
    </source>
</evidence>
<keyword evidence="2 5" id="KW-0378">Hydrolase</keyword>
<dbReference type="SUPFAM" id="SSF55031">
    <property type="entry name" value="Bacterial exopeptidase dimerisation domain"/>
    <property type="match status" value="1"/>
</dbReference>
<dbReference type="PANTHER" id="PTHR43808:SF31">
    <property type="entry name" value="N-ACETYL-L-CITRULLINE DEACETYLASE"/>
    <property type="match status" value="1"/>
</dbReference>